<dbReference type="AlphaFoldDB" id="A0A6I4VUQ5"/>
<dbReference type="PANTHER" id="PTHR43861">
    <property type="entry name" value="TRANS-ACONITATE 2-METHYLTRANSFERASE-RELATED"/>
    <property type="match status" value="1"/>
</dbReference>
<reference evidence="3 4" key="1">
    <citation type="submission" date="2019-12" db="EMBL/GenBank/DDBJ databases">
        <title>Whole-genome analyses of novel actinobacteria.</title>
        <authorList>
            <person name="Sahin N."/>
            <person name="Saygin H."/>
        </authorList>
    </citation>
    <scope>NUCLEOTIDE SEQUENCE [LARGE SCALE GENOMIC DNA]</scope>
    <source>
        <strain evidence="3 4">KC615</strain>
    </source>
</reference>
<protein>
    <submittedName>
        <fullName evidence="3">Methyltransferase domain-containing protein</fullName>
    </submittedName>
</protein>
<feature type="domain" description="Methyltransferase" evidence="2">
    <location>
        <begin position="41"/>
        <end position="139"/>
    </location>
</feature>
<dbReference type="Proteomes" id="UP000430692">
    <property type="component" value="Unassembled WGS sequence"/>
</dbReference>
<dbReference type="EMBL" id="WUUL01000016">
    <property type="protein sequence ID" value="MXQ55569.1"/>
    <property type="molecule type" value="Genomic_DNA"/>
</dbReference>
<proteinExistence type="predicted"/>
<gene>
    <name evidence="3" type="ORF">GSM42_17950</name>
</gene>
<dbReference type="Pfam" id="PF13649">
    <property type="entry name" value="Methyltransf_25"/>
    <property type="match status" value="1"/>
</dbReference>
<evidence type="ECO:0000313" key="3">
    <source>
        <dbReference type="EMBL" id="MXQ55569.1"/>
    </source>
</evidence>
<dbReference type="Gene3D" id="3.40.50.150">
    <property type="entry name" value="Vaccinia Virus protein VP39"/>
    <property type="match status" value="1"/>
</dbReference>
<keyword evidence="1 3" id="KW-0808">Transferase</keyword>
<evidence type="ECO:0000259" key="2">
    <source>
        <dbReference type="Pfam" id="PF13649"/>
    </source>
</evidence>
<comment type="caution">
    <text evidence="3">The sequence shown here is derived from an EMBL/GenBank/DDBJ whole genome shotgun (WGS) entry which is preliminary data.</text>
</comment>
<dbReference type="GO" id="GO:0008168">
    <property type="term" value="F:methyltransferase activity"/>
    <property type="evidence" value="ECO:0007669"/>
    <property type="project" value="UniProtKB-KW"/>
</dbReference>
<evidence type="ECO:0000313" key="4">
    <source>
        <dbReference type="Proteomes" id="UP000430692"/>
    </source>
</evidence>
<accession>A0A6I4VUQ5</accession>
<name>A0A6I4VUQ5_9BACL</name>
<sequence length="261" mass="29776">MGRNLEPIMTDYYNFFSGSTNDFDQDITYFVELAKQIGGPVIELGCGTGRCSIAIAQEGIEVFGVDFSAEKLKIAKKKADDLGLGHKIKWVEASITNFHVPGKTFPLVIMPDRSFLQLINVRDQLSALKSIRRHLDEGGMFAFHVFVPHLRKLTEMEGKYTFRGTFPAGEDEIEVYDFMELDTFNQIAHITRYTERFNIRGESLNRQKTKIRLRYAFPSELSHLLAVCGFKIQNRYGSFYHAPFDAASEELVVEAVKIARR</sequence>
<evidence type="ECO:0000256" key="1">
    <source>
        <dbReference type="ARBA" id="ARBA00022679"/>
    </source>
</evidence>
<dbReference type="Gene3D" id="2.20.25.110">
    <property type="entry name" value="S-adenosyl-L-methionine-dependent methyltransferases"/>
    <property type="match status" value="1"/>
</dbReference>
<dbReference type="RefSeq" id="WP_160802922.1">
    <property type="nucleotide sequence ID" value="NZ_WUUL01000016.1"/>
</dbReference>
<keyword evidence="4" id="KW-1185">Reference proteome</keyword>
<dbReference type="InterPro" id="IPR029063">
    <property type="entry name" value="SAM-dependent_MTases_sf"/>
</dbReference>
<dbReference type="CDD" id="cd02440">
    <property type="entry name" value="AdoMet_MTases"/>
    <property type="match status" value="1"/>
</dbReference>
<organism evidence="3 4">
    <name type="scientific">Shimazuella alba</name>
    <dbReference type="NCBI Taxonomy" id="2690964"/>
    <lineage>
        <taxon>Bacteria</taxon>
        <taxon>Bacillati</taxon>
        <taxon>Bacillota</taxon>
        <taxon>Bacilli</taxon>
        <taxon>Bacillales</taxon>
        <taxon>Thermoactinomycetaceae</taxon>
        <taxon>Shimazuella</taxon>
    </lineage>
</organism>
<dbReference type="SUPFAM" id="SSF53335">
    <property type="entry name" value="S-adenosyl-L-methionine-dependent methyltransferases"/>
    <property type="match status" value="1"/>
</dbReference>
<dbReference type="GO" id="GO:0032259">
    <property type="term" value="P:methylation"/>
    <property type="evidence" value="ECO:0007669"/>
    <property type="project" value="UniProtKB-KW"/>
</dbReference>
<keyword evidence="3" id="KW-0489">Methyltransferase</keyword>
<dbReference type="InterPro" id="IPR041698">
    <property type="entry name" value="Methyltransf_25"/>
</dbReference>